<gene>
    <name evidence="2" type="ORF">Z518_10462</name>
</gene>
<name>A0A0D2GPN5_9EURO</name>
<feature type="compositionally biased region" description="Basic and acidic residues" evidence="1">
    <location>
        <begin position="180"/>
        <end position="202"/>
    </location>
</feature>
<feature type="region of interest" description="Disordered" evidence="1">
    <location>
        <begin position="160"/>
        <end position="202"/>
    </location>
</feature>
<evidence type="ECO:0000313" key="3">
    <source>
        <dbReference type="Proteomes" id="UP000053617"/>
    </source>
</evidence>
<proteinExistence type="predicted"/>
<reference evidence="2 3" key="1">
    <citation type="submission" date="2015-01" db="EMBL/GenBank/DDBJ databases">
        <title>The Genome Sequence of Rhinocladiella mackenzie CBS 650.93.</title>
        <authorList>
            <consortium name="The Broad Institute Genomics Platform"/>
            <person name="Cuomo C."/>
            <person name="de Hoog S."/>
            <person name="Gorbushina A."/>
            <person name="Stielow B."/>
            <person name="Teixiera M."/>
            <person name="Abouelleil A."/>
            <person name="Chapman S.B."/>
            <person name="Priest M."/>
            <person name="Young S.K."/>
            <person name="Wortman J."/>
            <person name="Nusbaum C."/>
            <person name="Birren B."/>
        </authorList>
    </citation>
    <scope>NUCLEOTIDE SEQUENCE [LARGE SCALE GENOMIC DNA]</scope>
    <source>
        <strain evidence="2 3">CBS 650.93</strain>
    </source>
</reference>
<dbReference type="GeneID" id="25298533"/>
<organism evidence="2 3">
    <name type="scientific">Rhinocladiella mackenziei CBS 650.93</name>
    <dbReference type="NCBI Taxonomy" id="1442369"/>
    <lineage>
        <taxon>Eukaryota</taxon>
        <taxon>Fungi</taxon>
        <taxon>Dikarya</taxon>
        <taxon>Ascomycota</taxon>
        <taxon>Pezizomycotina</taxon>
        <taxon>Eurotiomycetes</taxon>
        <taxon>Chaetothyriomycetidae</taxon>
        <taxon>Chaetothyriales</taxon>
        <taxon>Herpotrichiellaceae</taxon>
        <taxon>Rhinocladiella</taxon>
    </lineage>
</organism>
<dbReference type="OrthoDB" id="2565191at2759"/>
<dbReference type="STRING" id="1442369.A0A0D2GPN5"/>
<dbReference type="EMBL" id="KN847483">
    <property type="protein sequence ID" value="KIX00323.1"/>
    <property type="molecule type" value="Genomic_DNA"/>
</dbReference>
<accession>A0A0D2GPN5</accession>
<dbReference type="InterPro" id="IPR022793">
    <property type="entry name" value="Rrn10"/>
</dbReference>
<dbReference type="PANTHER" id="PTHR28054">
    <property type="entry name" value="RNA POLYMERASE I-SPECIFIC TRANSCRIPTION INITIATION FACTOR RRN10"/>
    <property type="match status" value="1"/>
</dbReference>
<protein>
    <submittedName>
        <fullName evidence="2">Uncharacterized protein</fullName>
    </submittedName>
</protein>
<dbReference type="PANTHER" id="PTHR28054:SF1">
    <property type="entry name" value="RNA POLYMERASE I-SPECIFIC TRANSCRIPTION INITIATION FACTOR RRN10"/>
    <property type="match status" value="1"/>
</dbReference>
<sequence length="202" mass="21810">MAGNGEAVVPETVSGPATADDGSTSAQSVRAISVYDAVAGRAGLNGFLTKDQIHVLPLAPEDFLLRRTTLPEDLVYRSYDAAGELSGNDRLPESEMVKAIHSYASDFYSSATVDKGMYDFRSLDETALLAMGILLEEAVKEALGEGGDMALVEPEGLERGLGESKMTRHQVKGRVKPMTRSKDLPDEHNVDPDESPVKKTRR</sequence>
<dbReference type="VEuPathDB" id="FungiDB:Z518_10462"/>
<evidence type="ECO:0000256" key="1">
    <source>
        <dbReference type="SAM" id="MobiDB-lite"/>
    </source>
</evidence>
<dbReference type="RefSeq" id="XP_013267459.1">
    <property type="nucleotide sequence ID" value="XM_013412005.1"/>
</dbReference>
<dbReference type="Proteomes" id="UP000053617">
    <property type="component" value="Unassembled WGS sequence"/>
</dbReference>
<dbReference type="HOGENOM" id="CLU_066274_1_0_1"/>
<dbReference type="GO" id="GO:0006360">
    <property type="term" value="P:transcription by RNA polymerase I"/>
    <property type="evidence" value="ECO:0007669"/>
    <property type="project" value="InterPro"/>
</dbReference>
<dbReference type="AlphaFoldDB" id="A0A0D2GPN5"/>
<keyword evidence="3" id="KW-1185">Reference proteome</keyword>
<dbReference type="Pfam" id="PF05234">
    <property type="entry name" value="UAF_Rrn10"/>
    <property type="match status" value="1"/>
</dbReference>
<feature type="compositionally biased region" description="Basic residues" evidence="1">
    <location>
        <begin position="167"/>
        <end position="179"/>
    </location>
</feature>
<evidence type="ECO:0000313" key="2">
    <source>
        <dbReference type="EMBL" id="KIX00323.1"/>
    </source>
</evidence>
<feature type="region of interest" description="Disordered" evidence="1">
    <location>
        <begin position="1"/>
        <end position="23"/>
    </location>
</feature>